<evidence type="ECO:0000256" key="5">
    <source>
        <dbReference type="ARBA" id="ARBA00022927"/>
    </source>
</evidence>
<evidence type="ECO:0000313" key="12">
    <source>
        <dbReference type="Proteomes" id="UP000541610"/>
    </source>
</evidence>
<feature type="transmembrane region" description="Helical" evidence="10">
    <location>
        <begin position="123"/>
        <end position="141"/>
    </location>
</feature>
<organism evidence="11 12">
    <name type="scientific">Perkinsus olseni</name>
    <name type="common">Perkinsus atlanticus</name>
    <dbReference type="NCBI Taxonomy" id="32597"/>
    <lineage>
        <taxon>Eukaryota</taxon>
        <taxon>Sar</taxon>
        <taxon>Alveolata</taxon>
        <taxon>Perkinsozoa</taxon>
        <taxon>Perkinsea</taxon>
        <taxon>Perkinsida</taxon>
        <taxon>Perkinsidae</taxon>
        <taxon>Perkinsus</taxon>
    </lineage>
</organism>
<evidence type="ECO:0000256" key="8">
    <source>
        <dbReference type="ARBA" id="ARBA00023136"/>
    </source>
</evidence>
<name>A0A7J6PF77_PEROL</name>
<dbReference type="OrthoDB" id="542931at2759"/>
<evidence type="ECO:0000256" key="10">
    <source>
        <dbReference type="SAM" id="Phobius"/>
    </source>
</evidence>
<keyword evidence="6 10" id="KW-1133">Transmembrane helix</keyword>
<sequence length="775" mass="88856">MASGGRFFGKEVFNPKFICMQILAMQACYYLLLVAGVCTLDQLCGLPVAVSRLFRDDNVGFGDTESTIMTTVLVLMSPLMSIVLTYIVERAKKCLDFVVTYHIWHLTSTWIQMGRIPSYFSWWLWHVAAATITVLLGEYLCMQLETREISLGGGNAVLEREEAAARQFGHPKHSADGPSTGGTEPPRVSCNKDESPSLGELGTREYFSLFLVRVARPLCKMSALKLSTIGIGLGSTICLWDCYYQEDRASCHSYKDAIKEWWALRGAQCLGFVASKLFYLECRDFAKTQEYMRLLNGKSDGVDADNYENLSRVRWMRRGWMLMDKWRYWRNLGLVFDNIDHRYPRAVSHLRRIALLPGGSRLYISCEKNPSSWLYTEPISSRFIQDEDVREYVRAVCACRDENLAMLQGSPRGALDLFDNLIKEKKRLDIRNCRLFDRERKPVLSKVLRAEIEAHGLYLAAPKRARLMNLTIPHKAGDPEKPIKLDLLFPKLSLLIDTSVVADEDSRDKFMALTEERAPVYAPFLFTGSELFPEYIVGINLYIFRKADSDEVVEYSDLAPGNSYRVTLKAWKTKLGHLAETDLPFALRLVGFTESPLGDHHGAPIVEVVSDTREPGDPSAAQLARAWRWYVELTVSEKNLLWGIQGVVMGSVIGAYKYVDKQANRTSDHLEITYYKVDRSKVKEFEAAWNEAARLAQRQRGYEWTRMYKAIAWEQSPFQYLCMRMWSQKVDKDYFLRHNRNVHDELESRIEAASEGREMNVYKYVVDDSIVRVIQ</sequence>
<comment type="similarity">
    <text evidence="2">Belongs to the SYS1 family.</text>
</comment>
<evidence type="ECO:0000256" key="4">
    <source>
        <dbReference type="ARBA" id="ARBA00022692"/>
    </source>
</evidence>
<evidence type="ECO:0000256" key="7">
    <source>
        <dbReference type="ARBA" id="ARBA00023034"/>
    </source>
</evidence>
<evidence type="ECO:0000256" key="2">
    <source>
        <dbReference type="ARBA" id="ARBA00008160"/>
    </source>
</evidence>
<dbReference type="GO" id="GO:0006895">
    <property type="term" value="P:Golgi to endosome transport"/>
    <property type="evidence" value="ECO:0007669"/>
    <property type="project" value="TreeGrafter"/>
</dbReference>
<accession>A0A7J6PF77</accession>
<keyword evidence="7" id="KW-0333">Golgi apparatus</keyword>
<keyword evidence="5" id="KW-0653">Protein transport</keyword>
<evidence type="ECO:0000256" key="1">
    <source>
        <dbReference type="ARBA" id="ARBA00004653"/>
    </source>
</evidence>
<dbReference type="Proteomes" id="UP000541610">
    <property type="component" value="Unassembled WGS sequence"/>
</dbReference>
<proteinExistence type="inferred from homology"/>
<dbReference type="GO" id="GO:0034067">
    <property type="term" value="P:protein localization to Golgi apparatus"/>
    <property type="evidence" value="ECO:0007669"/>
    <property type="project" value="TreeGrafter"/>
</dbReference>
<keyword evidence="3" id="KW-0813">Transport</keyword>
<dbReference type="AlphaFoldDB" id="A0A7J6PF77"/>
<evidence type="ECO:0000256" key="3">
    <source>
        <dbReference type="ARBA" id="ARBA00022448"/>
    </source>
</evidence>
<dbReference type="GO" id="GO:0005829">
    <property type="term" value="C:cytosol"/>
    <property type="evidence" value="ECO:0007669"/>
    <property type="project" value="GOC"/>
</dbReference>
<gene>
    <name evidence="11" type="primary">SYS1</name>
    <name evidence="11" type="ORF">FOZ60_006716</name>
</gene>
<dbReference type="GO" id="GO:0043001">
    <property type="term" value="P:Golgi to plasma membrane protein transport"/>
    <property type="evidence" value="ECO:0007669"/>
    <property type="project" value="TreeGrafter"/>
</dbReference>
<feature type="region of interest" description="Disordered" evidence="9">
    <location>
        <begin position="168"/>
        <end position="196"/>
    </location>
</feature>
<feature type="transmembrane region" description="Helical" evidence="10">
    <location>
        <begin position="68"/>
        <end position="87"/>
    </location>
</feature>
<keyword evidence="8 10" id="KW-0472">Membrane</keyword>
<evidence type="ECO:0000313" key="11">
    <source>
        <dbReference type="EMBL" id="KAF4694863.1"/>
    </source>
</evidence>
<dbReference type="PANTHER" id="PTHR12952">
    <property type="entry name" value="SYS1"/>
    <property type="match status" value="1"/>
</dbReference>
<keyword evidence="4 10" id="KW-0812">Transmembrane</keyword>
<dbReference type="EMBL" id="JABANP010000027">
    <property type="protein sequence ID" value="KAF4694863.1"/>
    <property type="molecule type" value="Genomic_DNA"/>
</dbReference>
<dbReference type="GO" id="GO:0005802">
    <property type="term" value="C:trans-Golgi network"/>
    <property type="evidence" value="ECO:0007669"/>
    <property type="project" value="TreeGrafter"/>
</dbReference>
<dbReference type="PANTHER" id="PTHR12952:SF0">
    <property type="entry name" value="PROTEIN SYS1 HOMOLOG"/>
    <property type="match status" value="1"/>
</dbReference>
<dbReference type="InterPro" id="IPR019185">
    <property type="entry name" value="Integral_membrane_SYS1-rel"/>
</dbReference>
<comment type="subcellular location">
    <subcellularLocation>
        <location evidence="1">Golgi apparatus membrane</location>
        <topology evidence="1">Multi-pass membrane protein</topology>
    </subcellularLocation>
</comment>
<comment type="caution">
    <text evidence="11">The sequence shown here is derived from an EMBL/GenBank/DDBJ whole genome shotgun (WGS) entry which is preliminary data.</text>
</comment>
<evidence type="ECO:0000256" key="6">
    <source>
        <dbReference type="ARBA" id="ARBA00022989"/>
    </source>
</evidence>
<feature type="transmembrane region" description="Helical" evidence="10">
    <location>
        <begin position="27"/>
        <end position="48"/>
    </location>
</feature>
<dbReference type="GO" id="GO:0000139">
    <property type="term" value="C:Golgi membrane"/>
    <property type="evidence" value="ECO:0007669"/>
    <property type="project" value="UniProtKB-SubCell"/>
</dbReference>
<evidence type="ECO:0000256" key="9">
    <source>
        <dbReference type="SAM" id="MobiDB-lite"/>
    </source>
</evidence>
<protein>
    <submittedName>
        <fullName evidence="11">Integral membrane protein of the Golgi</fullName>
    </submittedName>
</protein>
<dbReference type="PROSITE" id="PS51257">
    <property type="entry name" value="PROKAR_LIPOPROTEIN"/>
    <property type="match status" value="1"/>
</dbReference>
<reference evidence="11 12" key="1">
    <citation type="submission" date="2020-04" db="EMBL/GenBank/DDBJ databases">
        <title>Perkinsus olseni comparative genomics.</title>
        <authorList>
            <person name="Bogema D.R."/>
        </authorList>
    </citation>
    <scope>NUCLEOTIDE SEQUENCE [LARGE SCALE GENOMIC DNA]</scope>
    <source>
        <strain evidence="11">00978-12</strain>
    </source>
</reference>
<dbReference type="Pfam" id="PF09801">
    <property type="entry name" value="SYS1"/>
    <property type="match status" value="1"/>
</dbReference>